<feature type="compositionally biased region" description="Polar residues" evidence="2">
    <location>
        <begin position="70"/>
        <end position="80"/>
    </location>
</feature>
<gene>
    <name evidence="4" type="ORF">DXG03_002074</name>
</gene>
<sequence>MPSFAWDSHRKDGDKAALDDVASDDKTHASPPSPPATTDEAQQHSGGEQQKQASSFSFPSHFDSDKKEQQFNFASLSERTNGAMPHRVEPYAMPSSNHRRHYDYEHRRTPPPAGHSPTPSHASQDRSSVSTPPVRRSPPGGPGGPGGPPPAHTMYASPYDPARTTHFRPPSTEHGGPPTHAPHLSHPYMYAPPPPGPPPPPHPMDQRYEHHHHGPPPHGGHPLDGPPQHSPYHTSAGPPVHIPRDPYPRSDPYAPYARPDPYGAPRPAENPYAPQDQGAYGHAHAQGNQHAHAVFTDDAATKLSDRLCNKCGLFERTHSRPRPEQFPHKRGPLSSSTLRARTPPSQSQSSQPLTLSHTQSPSLSQPLPPHPLSLDPSNGSSSNNNNNFYSHPPPPPPPHHLQHQHHYGGPPPPHHQYAPPPPPPPHQYQREYPPAQAGPWHEQQQPVPVAGKNVNGNGSGSGASRPGSRHASPPLKKEEGGEPRGEEREREGKRAREDDREREGREEKRERREPSRERGSTEKERERERDKEREREREERERVERELELRDEEERPV</sequence>
<dbReference type="AlphaFoldDB" id="A0A9P7G4S7"/>
<keyword evidence="5" id="KW-1185">Reference proteome</keyword>
<dbReference type="Proteomes" id="UP000775547">
    <property type="component" value="Unassembled WGS sequence"/>
</dbReference>
<evidence type="ECO:0000256" key="2">
    <source>
        <dbReference type="SAM" id="MobiDB-lite"/>
    </source>
</evidence>
<dbReference type="PROSITE" id="PS50114">
    <property type="entry name" value="GATA_ZN_FINGER_2"/>
    <property type="match status" value="1"/>
</dbReference>
<feature type="compositionally biased region" description="Pro residues" evidence="2">
    <location>
        <begin position="135"/>
        <end position="151"/>
    </location>
</feature>
<name>A0A9P7G4S7_9AGAR</name>
<dbReference type="GO" id="GO:0006355">
    <property type="term" value="P:regulation of DNA-templated transcription"/>
    <property type="evidence" value="ECO:0007669"/>
    <property type="project" value="InterPro"/>
</dbReference>
<feature type="compositionally biased region" description="Low complexity" evidence="2">
    <location>
        <begin position="462"/>
        <end position="472"/>
    </location>
</feature>
<protein>
    <recommendedName>
        <fullName evidence="3">GATA-type domain-containing protein</fullName>
    </recommendedName>
</protein>
<feature type="compositionally biased region" description="Basic and acidic residues" evidence="2">
    <location>
        <begin position="475"/>
        <end position="557"/>
    </location>
</feature>
<dbReference type="EMBL" id="JABCKV010000154">
    <property type="protein sequence ID" value="KAG5642815.1"/>
    <property type="molecule type" value="Genomic_DNA"/>
</dbReference>
<feature type="compositionally biased region" description="Low complexity" evidence="2">
    <location>
        <begin position="342"/>
        <end position="365"/>
    </location>
</feature>
<accession>A0A9P7G4S7</accession>
<proteinExistence type="predicted"/>
<feature type="compositionally biased region" description="Basic and acidic residues" evidence="2">
    <location>
        <begin position="7"/>
        <end position="28"/>
    </location>
</feature>
<dbReference type="OrthoDB" id="515401at2759"/>
<feature type="compositionally biased region" description="Pro residues" evidence="2">
    <location>
        <begin position="216"/>
        <end position="229"/>
    </location>
</feature>
<feature type="compositionally biased region" description="Polar residues" evidence="2">
    <location>
        <begin position="39"/>
        <end position="53"/>
    </location>
</feature>
<feature type="compositionally biased region" description="Low complexity" evidence="2">
    <location>
        <begin position="275"/>
        <end position="292"/>
    </location>
</feature>
<evidence type="ECO:0000313" key="4">
    <source>
        <dbReference type="EMBL" id="KAG5642815.1"/>
    </source>
</evidence>
<evidence type="ECO:0000313" key="5">
    <source>
        <dbReference type="Proteomes" id="UP000775547"/>
    </source>
</evidence>
<feature type="compositionally biased region" description="Pro residues" evidence="2">
    <location>
        <begin position="409"/>
        <end position="426"/>
    </location>
</feature>
<keyword evidence="1" id="KW-0863">Zinc-finger</keyword>
<dbReference type="GO" id="GO:0008270">
    <property type="term" value="F:zinc ion binding"/>
    <property type="evidence" value="ECO:0007669"/>
    <property type="project" value="UniProtKB-KW"/>
</dbReference>
<feature type="region of interest" description="Disordered" evidence="2">
    <location>
        <begin position="1"/>
        <end position="292"/>
    </location>
</feature>
<feature type="compositionally biased region" description="Pro residues" evidence="2">
    <location>
        <begin position="190"/>
        <end position="203"/>
    </location>
</feature>
<feature type="compositionally biased region" description="Basic and acidic residues" evidence="2">
    <location>
        <begin position="314"/>
        <end position="327"/>
    </location>
</feature>
<keyword evidence="1" id="KW-0862">Zinc</keyword>
<dbReference type="InterPro" id="IPR000679">
    <property type="entry name" value="Znf_GATA"/>
</dbReference>
<feature type="compositionally biased region" description="Low complexity" evidence="2">
    <location>
        <begin position="372"/>
        <end position="387"/>
    </location>
</feature>
<organism evidence="4 5">
    <name type="scientific">Asterophora parasitica</name>
    <dbReference type="NCBI Taxonomy" id="117018"/>
    <lineage>
        <taxon>Eukaryota</taxon>
        <taxon>Fungi</taxon>
        <taxon>Dikarya</taxon>
        <taxon>Basidiomycota</taxon>
        <taxon>Agaricomycotina</taxon>
        <taxon>Agaricomycetes</taxon>
        <taxon>Agaricomycetidae</taxon>
        <taxon>Agaricales</taxon>
        <taxon>Tricholomatineae</taxon>
        <taxon>Lyophyllaceae</taxon>
        <taxon>Asterophora</taxon>
    </lineage>
</organism>
<evidence type="ECO:0000256" key="1">
    <source>
        <dbReference type="PROSITE-ProRule" id="PRU00094"/>
    </source>
</evidence>
<dbReference type="GO" id="GO:0043565">
    <property type="term" value="F:sequence-specific DNA binding"/>
    <property type="evidence" value="ECO:0007669"/>
    <property type="project" value="InterPro"/>
</dbReference>
<feature type="compositionally biased region" description="Low complexity" evidence="2">
    <location>
        <begin position="251"/>
        <end position="267"/>
    </location>
</feature>
<evidence type="ECO:0000259" key="3">
    <source>
        <dbReference type="PROSITE" id="PS50114"/>
    </source>
</evidence>
<reference evidence="4" key="1">
    <citation type="submission" date="2020-07" db="EMBL/GenBank/DDBJ databases">
        <authorList>
            <person name="Nieuwenhuis M."/>
            <person name="Van De Peppel L.J.J."/>
        </authorList>
    </citation>
    <scope>NUCLEOTIDE SEQUENCE</scope>
    <source>
        <strain evidence="4">AP01</strain>
        <tissue evidence="4">Mycelium</tissue>
    </source>
</reference>
<reference evidence="4" key="2">
    <citation type="submission" date="2021-10" db="EMBL/GenBank/DDBJ databases">
        <title>Phylogenomics reveals ancestral predisposition of the termite-cultivated fungus Termitomyces towards a domesticated lifestyle.</title>
        <authorList>
            <person name="Auxier B."/>
            <person name="Grum-Grzhimaylo A."/>
            <person name="Cardenas M.E."/>
            <person name="Lodge J.D."/>
            <person name="Laessoe T."/>
            <person name="Pedersen O."/>
            <person name="Smith M.E."/>
            <person name="Kuyper T.W."/>
            <person name="Franco-Molano E.A."/>
            <person name="Baroni T.J."/>
            <person name="Aanen D.K."/>
        </authorList>
    </citation>
    <scope>NUCLEOTIDE SEQUENCE</scope>
    <source>
        <strain evidence="4">AP01</strain>
        <tissue evidence="4">Mycelium</tissue>
    </source>
</reference>
<keyword evidence="1" id="KW-0479">Metal-binding</keyword>
<feature type="domain" description="GATA-type" evidence="3">
    <location>
        <begin position="307"/>
        <end position="341"/>
    </location>
</feature>
<comment type="caution">
    <text evidence="4">The sequence shown here is derived from an EMBL/GenBank/DDBJ whole genome shotgun (WGS) entry which is preliminary data.</text>
</comment>
<feature type="region of interest" description="Disordered" evidence="2">
    <location>
        <begin position="314"/>
        <end position="557"/>
    </location>
</feature>